<protein>
    <submittedName>
        <fullName evidence="1">Uncharacterized protein</fullName>
    </submittedName>
</protein>
<evidence type="ECO:0000313" key="2">
    <source>
        <dbReference type="Proteomes" id="UP000251800"/>
    </source>
</evidence>
<dbReference type="AlphaFoldDB" id="A0A383XPH1"/>
<name>A0A383XPH1_9GAMM</name>
<comment type="caution">
    <text evidence="1">The sequence shown here is derived from an EMBL/GenBank/DDBJ whole genome shotgun (WGS) entry which is preliminary data.</text>
</comment>
<keyword evidence="2" id="KW-1185">Reference proteome</keyword>
<evidence type="ECO:0000313" key="1">
    <source>
        <dbReference type="EMBL" id="PWN54525.1"/>
    </source>
</evidence>
<dbReference type="EMBL" id="QEQK01000027">
    <property type="protein sequence ID" value="PWN54525.1"/>
    <property type="molecule type" value="Genomic_DNA"/>
</dbReference>
<sequence length="73" mass="8765">MSPRSLKKQFYVIKIMELFILFKQIVAYYSHNPINWPQASLVHETNSLVILIIINFNKWRCLLRNWIPAMDTD</sequence>
<organism evidence="1 2">
    <name type="scientific">Abyssibacter profundi</name>
    <dbReference type="NCBI Taxonomy" id="2182787"/>
    <lineage>
        <taxon>Bacteria</taxon>
        <taxon>Pseudomonadati</taxon>
        <taxon>Pseudomonadota</taxon>
        <taxon>Gammaproteobacteria</taxon>
        <taxon>Chromatiales</taxon>
        <taxon>Oceanococcaceae</taxon>
        <taxon>Abyssibacter</taxon>
    </lineage>
</organism>
<proteinExistence type="predicted"/>
<accession>A0A383XPH1</accession>
<gene>
    <name evidence="1" type="ORF">DEH80_16990</name>
</gene>
<reference evidence="1 2" key="1">
    <citation type="submission" date="2018-05" db="EMBL/GenBank/DDBJ databases">
        <title>Abyssibacter profundi OUC007T gen. nov., sp. nov, a marine bacterium isolated from seawater of the Mariana Trench.</title>
        <authorList>
            <person name="Zhou S."/>
        </authorList>
    </citation>
    <scope>NUCLEOTIDE SEQUENCE [LARGE SCALE GENOMIC DNA]</scope>
    <source>
        <strain evidence="1 2">OUC007</strain>
    </source>
</reference>
<dbReference type="Proteomes" id="UP000251800">
    <property type="component" value="Unassembled WGS sequence"/>
</dbReference>